<evidence type="ECO:0000313" key="7">
    <source>
        <dbReference type="EMBL" id="OLO09937.1"/>
    </source>
</evidence>
<feature type="transmembrane region" description="Helical" evidence="6">
    <location>
        <begin position="145"/>
        <end position="167"/>
    </location>
</feature>
<evidence type="ECO:0000256" key="5">
    <source>
        <dbReference type="ARBA" id="ARBA00023136"/>
    </source>
</evidence>
<keyword evidence="2" id="KW-1003">Cell membrane</keyword>
<feature type="transmembrane region" description="Helical" evidence="6">
    <location>
        <begin position="37"/>
        <end position="59"/>
    </location>
</feature>
<evidence type="ECO:0000313" key="8">
    <source>
        <dbReference type="Proteomes" id="UP000186806"/>
    </source>
</evidence>
<organism evidence="7 8">
    <name type="scientific">Chromohalobacter japonicus</name>
    <dbReference type="NCBI Taxonomy" id="223900"/>
    <lineage>
        <taxon>Bacteria</taxon>
        <taxon>Pseudomonadati</taxon>
        <taxon>Pseudomonadota</taxon>
        <taxon>Gammaproteobacteria</taxon>
        <taxon>Oceanospirillales</taxon>
        <taxon>Halomonadaceae</taxon>
        <taxon>Chromohalobacter</taxon>
    </lineage>
</organism>
<dbReference type="Proteomes" id="UP000186806">
    <property type="component" value="Unassembled WGS sequence"/>
</dbReference>
<keyword evidence="4 6" id="KW-1133">Transmembrane helix</keyword>
<gene>
    <name evidence="7" type="ORF">BTW10_17260</name>
</gene>
<feature type="transmembrane region" description="Helical" evidence="6">
    <location>
        <begin position="6"/>
        <end position="25"/>
    </location>
</feature>
<evidence type="ECO:0000256" key="1">
    <source>
        <dbReference type="ARBA" id="ARBA00004651"/>
    </source>
</evidence>
<sequence length="256" mass="27957">MFLPNVAQWLALLAATLYLAGVWRTRHAGKPWSPWRSASFIVGTITLAVAFAAPVNAFAHHDLRGHMLQHLLVGMFAPLGLVFGAPMSLLLRNLAPARARATVTLLGSMPVRIVSHPLSAALLDIGGMYLLYLTPLYTQSIATPWLHHVIHLHFVISGCLFSWAIAGPDPAPHRPRWRTRLGVLILAIATHATLGKLMYAWLLPAGTGASPGEIQAAAQWMYYGGDLAELLLLVALMQQWLRERQRTARGKPLPAG</sequence>
<feature type="transmembrane region" description="Helical" evidence="6">
    <location>
        <begin position="222"/>
        <end position="241"/>
    </location>
</feature>
<feature type="transmembrane region" description="Helical" evidence="6">
    <location>
        <begin position="71"/>
        <end position="92"/>
    </location>
</feature>
<comment type="subcellular location">
    <subcellularLocation>
        <location evidence="1">Cell membrane</location>
        <topology evidence="1">Multi-pass membrane protein</topology>
    </subcellularLocation>
</comment>
<reference evidence="7 8" key="1">
    <citation type="submission" date="2016-12" db="EMBL/GenBank/DDBJ databases">
        <title>Draft genome sequences of strains Salinicola socius SMB35, Salinicola sp. MH3R3-1 and Chromohalobacter sp. SMB17 from the Verkhnekamsk potash mining region of Russia.</title>
        <authorList>
            <person name="Mavrodi D.V."/>
            <person name="Olsson B.E."/>
            <person name="Korsakova E.S."/>
            <person name="Pyankova A."/>
            <person name="Mavrodi O.V."/>
            <person name="Plotnikova E.G."/>
        </authorList>
    </citation>
    <scope>NUCLEOTIDE SEQUENCE [LARGE SCALE GENOMIC DNA]</scope>
    <source>
        <strain evidence="7 8">SMB17</strain>
    </source>
</reference>
<accession>A0A1Q8T8E5</accession>
<evidence type="ECO:0008006" key="9">
    <source>
        <dbReference type="Google" id="ProtNLM"/>
    </source>
</evidence>
<protein>
    <recommendedName>
        <fullName evidence="9">Cytochrome c oxidase assembly protein</fullName>
    </recommendedName>
</protein>
<comment type="caution">
    <text evidence="7">The sequence shown here is derived from an EMBL/GenBank/DDBJ whole genome shotgun (WGS) entry which is preliminary data.</text>
</comment>
<dbReference type="GO" id="GO:0005886">
    <property type="term" value="C:plasma membrane"/>
    <property type="evidence" value="ECO:0007669"/>
    <property type="project" value="UniProtKB-SubCell"/>
</dbReference>
<dbReference type="AlphaFoldDB" id="A0A1Q8T8E5"/>
<evidence type="ECO:0000256" key="2">
    <source>
        <dbReference type="ARBA" id="ARBA00022475"/>
    </source>
</evidence>
<evidence type="ECO:0000256" key="4">
    <source>
        <dbReference type="ARBA" id="ARBA00022989"/>
    </source>
</evidence>
<feature type="transmembrane region" description="Helical" evidence="6">
    <location>
        <begin position="113"/>
        <end position="133"/>
    </location>
</feature>
<keyword evidence="5 6" id="KW-0472">Membrane</keyword>
<proteinExistence type="predicted"/>
<feature type="transmembrane region" description="Helical" evidence="6">
    <location>
        <begin position="179"/>
        <end position="202"/>
    </location>
</feature>
<dbReference type="Pfam" id="PF09678">
    <property type="entry name" value="Caa3_CtaG"/>
    <property type="match status" value="1"/>
</dbReference>
<name>A0A1Q8T8E5_9GAMM</name>
<dbReference type="EMBL" id="MSDQ01000048">
    <property type="protein sequence ID" value="OLO09937.1"/>
    <property type="molecule type" value="Genomic_DNA"/>
</dbReference>
<evidence type="ECO:0000256" key="6">
    <source>
        <dbReference type="SAM" id="Phobius"/>
    </source>
</evidence>
<keyword evidence="8" id="KW-1185">Reference proteome</keyword>
<evidence type="ECO:0000256" key="3">
    <source>
        <dbReference type="ARBA" id="ARBA00022692"/>
    </source>
</evidence>
<dbReference type="InterPro" id="IPR019108">
    <property type="entry name" value="Caa3_assmbl_CtaG-rel"/>
</dbReference>
<keyword evidence="3 6" id="KW-0812">Transmembrane</keyword>